<dbReference type="PANTHER" id="PTHR22602">
    <property type="entry name" value="TRANSFERASE CAF17, MITOCHONDRIAL-RELATED"/>
    <property type="match status" value="1"/>
</dbReference>
<dbReference type="EMBL" id="CAJJDM010000012">
    <property type="protein sequence ID" value="CAD8050681.1"/>
    <property type="molecule type" value="Genomic_DNA"/>
</dbReference>
<dbReference type="AlphaFoldDB" id="A0A8S1K7E5"/>
<keyword evidence="2" id="KW-1185">Reference proteome</keyword>
<accession>A0A8S1K7E5</accession>
<dbReference type="NCBIfam" id="TIGR03317">
    <property type="entry name" value="ygfZ_signature"/>
    <property type="match status" value="1"/>
</dbReference>
<evidence type="ECO:0008006" key="3">
    <source>
        <dbReference type="Google" id="ProtNLM"/>
    </source>
</evidence>
<organism evidence="1 2">
    <name type="scientific">Paramecium primaurelia</name>
    <dbReference type="NCBI Taxonomy" id="5886"/>
    <lineage>
        <taxon>Eukaryota</taxon>
        <taxon>Sar</taxon>
        <taxon>Alveolata</taxon>
        <taxon>Ciliophora</taxon>
        <taxon>Intramacronucleata</taxon>
        <taxon>Oligohymenophorea</taxon>
        <taxon>Peniculida</taxon>
        <taxon>Parameciidae</taxon>
        <taxon>Paramecium</taxon>
    </lineage>
</organism>
<dbReference type="InterPro" id="IPR045179">
    <property type="entry name" value="YgfZ/GcvT"/>
</dbReference>
<dbReference type="Proteomes" id="UP000688137">
    <property type="component" value="Unassembled WGS sequence"/>
</dbReference>
<protein>
    <recommendedName>
        <fullName evidence="3">Aminomethyltransferase folate-binding domain-containing protein</fullName>
    </recommendedName>
</protein>
<name>A0A8S1K7E5_PARPR</name>
<evidence type="ECO:0000313" key="2">
    <source>
        <dbReference type="Proteomes" id="UP000688137"/>
    </source>
</evidence>
<proteinExistence type="predicted"/>
<sequence>MLKKLSHFVHLENRTILSIKGRDACEILQGITTNDLRQIQQSQSTLFLNTNGRIISEAILHRPQIQQNGQWQYCNDEIWIDIDKDLKSTLVNHIKKFLIRKKVSITDYEDQLYIFQVYGSEVKLNNQEGEPIIDPENDLSEESDYRNIVAVDPRSSSIGIRMVTNDQPDIKEDEIKVEKKEHFDISRLTEAIFEGKEVVNKIPFQVNFDFWNSINLNKGCYVGQELTARSYHTGVIRKRLLPFKIVSNDNTANLEDLIITNGQSEIGKVVKSSNNFGIANVNYLDIDLEKEYQVENKILSFILQDKLRSNLIKYTKLIQQRIQ</sequence>
<evidence type="ECO:0000313" key="1">
    <source>
        <dbReference type="EMBL" id="CAD8050681.1"/>
    </source>
</evidence>
<dbReference type="PANTHER" id="PTHR22602:SF0">
    <property type="entry name" value="TRANSFERASE CAF17, MITOCHONDRIAL-RELATED"/>
    <property type="match status" value="1"/>
</dbReference>
<dbReference type="InterPro" id="IPR017703">
    <property type="entry name" value="YgfZ/GCV_T_CS"/>
</dbReference>
<dbReference type="GO" id="GO:0005759">
    <property type="term" value="C:mitochondrial matrix"/>
    <property type="evidence" value="ECO:0007669"/>
    <property type="project" value="TreeGrafter"/>
</dbReference>
<comment type="caution">
    <text evidence="1">The sequence shown here is derived from an EMBL/GenBank/DDBJ whole genome shotgun (WGS) entry which is preliminary data.</text>
</comment>
<gene>
    <name evidence="1" type="ORF">PPRIM_AZ9-3.1.T0170179</name>
</gene>
<dbReference type="OMA" id="MDRLHGV"/>
<dbReference type="GO" id="GO:0016226">
    <property type="term" value="P:iron-sulfur cluster assembly"/>
    <property type="evidence" value="ECO:0007669"/>
    <property type="project" value="TreeGrafter"/>
</dbReference>
<reference evidence="1" key="1">
    <citation type="submission" date="2021-01" db="EMBL/GenBank/DDBJ databases">
        <authorList>
            <consortium name="Genoscope - CEA"/>
            <person name="William W."/>
        </authorList>
    </citation>
    <scope>NUCLEOTIDE SEQUENCE</scope>
</reference>